<dbReference type="Pfam" id="PF18962">
    <property type="entry name" value="Por_Secre_tail"/>
    <property type="match status" value="1"/>
</dbReference>
<dbReference type="PANTHER" id="PTHR45632">
    <property type="entry name" value="LD33804P"/>
    <property type="match status" value="1"/>
</dbReference>
<dbReference type="AlphaFoldDB" id="A0A9X2XUF5"/>
<reference evidence="6" key="2">
    <citation type="submission" date="2023-04" db="EMBL/GenBank/DDBJ databases">
        <title>Paracnuella aquatica gen. nov., sp. nov., a member of the family Chitinophagaceae isolated from a hot spring.</title>
        <authorList>
            <person name="Wang C."/>
        </authorList>
    </citation>
    <scope>NUCLEOTIDE SEQUENCE</scope>
    <source>
        <strain evidence="6">LB-8</strain>
    </source>
</reference>
<dbReference type="SMART" id="SM00606">
    <property type="entry name" value="CBD_IV"/>
    <property type="match status" value="1"/>
</dbReference>
<dbReference type="InterPro" id="IPR006584">
    <property type="entry name" value="Cellulose-bd_IV"/>
</dbReference>
<dbReference type="InterPro" id="IPR011043">
    <property type="entry name" value="Gal_Oxase/kelch_b-propeller"/>
</dbReference>
<evidence type="ECO:0000313" key="6">
    <source>
        <dbReference type="EMBL" id="MCU7549439.1"/>
    </source>
</evidence>
<evidence type="ECO:0000313" key="7">
    <source>
        <dbReference type="Proteomes" id="UP001155483"/>
    </source>
</evidence>
<keyword evidence="1" id="KW-0880">Kelch repeat</keyword>
<evidence type="ECO:0000259" key="5">
    <source>
        <dbReference type="PROSITE" id="PS51175"/>
    </source>
</evidence>
<dbReference type="NCBIfam" id="TIGR04183">
    <property type="entry name" value="Por_Secre_tail"/>
    <property type="match status" value="1"/>
</dbReference>
<evidence type="ECO:0000256" key="1">
    <source>
        <dbReference type="ARBA" id="ARBA00022441"/>
    </source>
</evidence>
<organism evidence="6 7">
    <name type="scientific">Paraflavisolibacter caeni</name>
    <dbReference type="NCBI Taxonomy" id="2982496"/>
    <lineage>
        <taxon>Bacteria</taxon>
        <taxon>Pseudomonadati</taxon>
        <taxon>Bacteroidota</taxon>
        <taxon>Chitinophagia</taxon>
        <taxon>Chitinophagales</taxon>
        <taxon>Chitinophagaceae</taxon>
        <taxon>Paraflavisolibacter</taxon>
    </lineage>
</organism>
<dbReference type="InterPro" id="IPR024361">
    <property type="entry name" value="BACON"/>
</dbReference>
<dbReference type="GO" id="GO:0030246">
    <property type="term" value="F:carbohydrate binding"/>
    <property type="evidence" value="ECO:0007669"/>
    <property type="project" value="InterPro"/>
</dbReference>
<evidence type="ECO:0000256" key="2">
    <source>
        <dbReference type="ARBA" id="ARBA00022729"/>
    </source>
</evidence>
<dbReference type="InterPro" id="IPR006652">
    <property type="entry name" value="Kelch_1"/>
</dbReference>
<keyword evidence="3" id="KW-0677">Repeat</keyword>
<dbReference type="Pfam" id="PF19190">
    <property type="entry name" value="BACON_2"/>
    <property type="match status" value="1"/>
</dbReference>
<dbReference type="CDD" id="cd04082">
    <property type="entry name" value="CBM35_pectate_lyase-like"/>
    <property type="match status" value="1"/>
</dbReference>
<reference evidence="6" key="1">
    <citation type="submission" date="2022-09" db="EMBL/GenBank/DDBJ databases">
        <authorList>
            <person name="Yuan C."/>
            <person name="Ke Z."/>
        </authorList>
    </citation>
    <scope>NUCLEOTIDE SEQUENCE</scope>
    <source>
        <strain evidence="6">LB-8</strain>
    </source>
</reference>
<sequence length="698" mass="74491">MKNPFTPKKPSNHLYVFISLILVSAPSFAQWQSQPNGWKPRSEVTSVVYNGKVYAFFGFRDSAQSIVEPSAEVFDPLSNTWTLLDSVPPGKAVTHAAAALIDDNVWHIGGRVGKHPGPLTSEIWIYNITANSWSPGPQLIDPATGNPILWAAGGAAFLGRTLHIFGGFIITACNDATLGTGDQQKYHLTLNVDDWSANPSQPAPWKNESAPMPVKRNHLSTVVLGGKIYAIGGQFGHDCGGGQDKQYSHVYNPVTNTWTALPSLPTPRSHTEGSTFAIDGKIYVVGGQATNGASTNKVTIFNPAANNGVGAWKDDTSLTLPKVFETLSAKVIDNTFVISHGGQPRYNNPSKVTYSRTLSRTPVYKLGFLPECENLQLPTGSLVKTKALLFTIDGSKEYTTSSDANWLAVTKNATGTAIQNAVDMEAAVNTEGLAPGTYRGTITATGTENGASYTAAQYCVNLTILSPNTLEAENAFLNKVVVASNHPGYTGTGFGDYINNSGDYIEWTVNKPGAGAVSLQFRYANGSTGNRALKLEVNRKVIASALAFPPTGAWNNWSTVNITANLMDGVNKVRLTAIGSSGANIDHLVWSDVTSNANLTSIQAQDHSETALTTGFKAFIAPNPASGLAKLTLQGFSHAPVEIKIANTTGGVYKTFSVRNVSTGQVDFSVQDLPAGVYVIFVRQGNEQASTKLMVTNH</sequence>
<proteinExistence type="predicted"/>
<dbReference type="InterPro" id="IPR015915">
    <property type="entry name" value="Kelch-typ_b-propeller"/>
</dbReference>
<comment type="caution">
    <text evidence="6">The sequence shown here is derived from an EMBL/GenBank/DDBJ whole genome shotgun (WGS) entry which is preliminary data.</text>
</comment>
<dbReference type="Pfam" id="PF01344">
    <property type="entry name" value="Kelch_1"/>
    <property type="match status" value="3"/>
</dbReference>
<dbReference type="Gene3D" id="2.60.120.260">
    <property type="entry name" value="Galactose-binding domain-like"/>
    <property type="match status" value="1"/>
</dbReference>
<keyword evidence="7" id="KW-1185">Reference proteome</keyword>
<dbReference type="InterPro" id="IPR005084">
    <property type="entry name" value="CBM6"/>
</dbReference>
<gene>
    <name evidence="6" type="ORF">OCK74_09955</name>
</gene>
<accession>A0A9X2XUF5</accession>
<dbReference type="PANTHER" id="PTHR45632:SF3">
    <property type="entry name" value="KELCH-LIKE PROTEIN 32"/>
    <property type="match status" value="1"/>
</dbReference>
<evidence type="ECO:0000256" key="4">
    <source>
        <dbReference type="SAM" id="SignalP"/>
    </source>
</evidence>
<feature type="chain" id="PRO_5040718212" evidence="4">
    <location>
        <begin position="30"/>
        <end position="698"/>
    </location>
</feature>
<dbReference type="Pfam" id="PF03422">
    <property type="entry name" value="CBM_6"/>
    <property type="match status" value="1"/>
</dbReference>
<dbReference type="InterPro" id="IPR026444">
    <property type="entry name" value="Secre_tail"/>
</dbReference>
<feature type="signal peptide" evidence="4">
    <location>
        <begin position="1"/>
        <end position="29"/>
    </location>
</feature>
<dbReference type="EMBL" id="JAOTIF010000005">
    <property type="protein sequence ID" value="MCU7549439.1"/>
    <property type="molecule type" value="Genomic_DNA"/>
</dbReference>
<protein>
    <submittedName>
        <fullName evidence="6">Carbohydrate-binding protein</fullName>
    </submittedName>
</protein>
<dbReference type="InterPro" id="IPR008979">
    <property type="entry name" value="Galactose-bd-like_sf"/>
</dbReference>
<dbReference type="Proteomes" id="UP001155483">
    <property type="component" value="Unassembled WGS sequence"/>
</dbReference>
<feature type="domain" description="CBM6" evidence="5">
    <location>
        <begin position="468"/>
        <end position="591"/>
    </location>
</feature>
<dbReference type="PROSITE" id="PS51175">
    <property type="entry name" value="CBM6"/>
    <property type="match status" value="1"/>
</dbReference>
<dbReference type="SUPFAM" id="SSF49785">
    <property type="entry name" value="Galactose-binding domain-like"/>
    <property type="match status" value="1"/>
</dbReference>
<dbReference type="Gene3D" id="2.120.10.80">
    <property type="entry name" value="Kelch-type beta propeller"/>
    <property type="match status" value="2"/>
</dbReference>
<name>A0A9X2XUF5_9BACT</name>
<evidence type="ECO:0000256" key="3">
    <source>
        <dbReference type="ARBA" id="ARBA00022737"/>
    </source>
</evidence>
<dbReference type="RefSeq" id="WP_279296879.1">
    <property type="nucleotide sequence ID" value="NZ_JAOTIF010000005.1"/>
</dbReference>
<dbReference type="SUPFAM" id="SSF50965">
    <property type="entry name" value="Galactose oxidase, central domain"/>
    <property type="match status" value="1"/>
</dbReference>
<keyword evidence="2 4" id="KW-0732">Signal</keyword>
<dbReference type="SMART" id="SM00612">
    <property type="entry name" value="Kelch"/>
    <property type="match status" value="3"/>
</dbReference>